<evidence type="ECO:0000313" key="2">
    <source>
        <dbReference type="Proteomes" id="UP000005239"/>
    </source>
</evidence>
<sequence length="60" mass="6820">MFLSDCLKMVKGSDYHGKIKVNCNYLYGPMAAGALAEWMIWRVIVEAIFATENFLQCGDR</sequence>
<evidence type="ECO:0000313" key="1">
    <source>
        <dbReference type="EnsemblMetazoa" id="PPA45354.1"/>
    </source>
</evidence>
<proteinExistence type="predicted"/>
<reference evidence="2" key="1">
    <citation type="journal article" date="2008" name="Nat. Genet.">
        <title>The Pristionchus pacificus genome provides a unique perspective on nematode lifestyle and parasitism.</title>
        <authorList>
            <person name="Dieterich C."/>
            <person name="Clifton S.W."/>
            <person name="Schuster L.N."/>
            <person name="Chinwalla A."/>
            <person name="Delehaunty K."/>
            <person name="Dinkelacker I."/>
            <person name="Fulton L."/>
            <person name="Fulton R."/>
            <person name="Godfrey J."/>
            <person name="Minx P."/>
            <person name="Mitreva M."/>
            <person name="Roeseler W."/>
            <person name="Tian H."/>
            <person name="Witte H."/>
            <person name="Yang S.P."/>
            <person name="Wilson R.K."/>
            <person name="Sommer R.J."/>
        </authorList>
    </citation>
    <scope>NUCLEOTIDE SEQUENCE [LARGE SCALE GENOMIC DNA]</scope>
    <source>
        <strain evidence="2">PS312</strain>
    </source>
</reference>
<dbReference type="Proteomes" id="UP000005239">
    <property type="component" value="Unassembled WGS sequence"/>
</dbReference>
<dbReference type="EnsemblMetazoa" id="PPA45354.1">
    <property type="protein sequence ID" value="PPA45354.1"/>
    <property type="gene ID" value="WBGene00283723"/>
</dbReference>
<accession>A0A2A6BIS3</accession>
<name>A0A2A6BIS3_PRIPA</name>
<organism evidence="1 2">
    <name type="scientific">Pristionchus pacificus</name>
    <name type="common">Parasitic nematode worm</name>
    <dbReference type="NCBI Taxonomy" id="54126"/>
    <lineage>
        <taxon>Eukaryota</taxon>
        <taxon>Metazoa</taxon>
        <taxon>Ecdysozoa</taxon>
        <taxon>Nematoda</taxon>
        <taxon>Chromadorea</taxon>
        <taxon>Rhabditida</taxon>
        <taxon>Rhabditina</taxon>
        <taxon>Diplogasteromorpha</taxon>
        <taxon>Diplogasteroidea</taxon>
        <taxon>Neodiplogasteridae</taxon>
        <taxon>Pristionchus</taxon>
    </lineage>
</organism>
<accession>A0A8R1Z791</accession>
<keyword evidence="2" id="KW-1185">Reference proteome</keyword>
<protein>
    <submittedName>
        <fullName evidence="1">Uncharacterized protein</fullName>
    </submittedName>
</protein>
<reference evidence="1" key="2">
    <citation type="submission" date="2022-06" db="UniProtKB">
        <authorList>
            <consortium name="EnsemblMetazoa"/>
        </authorList>
    </citation>
    <scope>IDENTIFICATION</scope>
    <source>
        <strain evidence="1">PS312</strain>
    </source>
</reference>
<dbReference type="AlphaFoldDB" id="A0A2A6BIS3"/>
<gene>
    <name evidence="1" type="primary">WBGene00283723</name>
</gene>